<dbReference type="EMBL" id="SAUN01000001">
    <property type="protein sequence ID" value="RVX38755.1"/>
    <property type="molecule type" value="Genomic_DNA"/>
</dbReference>
<comment type="caution">
    <text evidence="6">The sequence shown here is derived from an EMBL/GenBank/DDBJ whole genome shotgun (WGS) entry which is preliminary data.</text>
</comment>
<dbReference type="CDD" id="cd03784">
    <property type="entry name" value="GT1_Gtf-like"/>
    <property type="match status" value="1"/>
</dbReference>
<dbReference type="InterPro" id="IPR002213">
    <property type="entry name" value="UDP_glucos_trans"/>
</dbReference>
<evidence type="ECO:0000256" key="1">
    <source>
        <dbReference type="ARBA" id="ARBA00006962"/>
    </source>
</evidence>
<sequence length="405" mass="43857">MRVLITPMPWPSHYYQMVGVVWALVAAGHEVRVAGQPALFDAVTGTGITAVAAGGGYDIMTGVAEMVQERQKVDQQPNMIGEGVFTPEDKARLLKIRMIPHIRLAQDAAEDLVAFARAWRPDVVITDPLVYAAPLAAAAVGAPVVRHLWGPDLARHIGLPGSGLSEEEDPRAVWPEEMVELYSRYGAKPQPDFAVLTLDNCPDSLQLAGVPNRVAMRYVSYNGSMVAPPWVLEPADRPRVCVTWGSSTGQLLGEDVFMVPQILEALSPFDVEAVVAVRPEDRSRVPDDYDWVRVVENVPLNLFLPTCHAIVHGSSGGAALTSAMYGLPQLVLPHVGGEGIIYDQLTAVGAGIGLKQDESSVEAIRQAADAVLHDDKPREAARRLQREMLSQPPPSEIISTLEELV</sequence>
<dbReference type="RefSeq" id="WP_127931343.1">
    <property type="nucleotide sequence ID" value="NZ_SAUN01000001.1"/>
</dbReference>
<dbReference type="Proteomes" id="UP000284824">
    <property type="component" value="Unassembled WGS sequence"/>
</dbReference>
<dbReference type="GO" id="GO:0008194">
    <property type="term" value="F:UDP-glycosyltransferase activity"/>
    <property type="evidence" value="ECO:0007669"/>
    <property type="project" value="InterPro"/>
</dbReference>
<gene>
    <name evidence="6" type="ORF">EDD27_1079</name>
</gene>
<dbReference type="SUPFAM" id="SSF53756">
    <property type="entry name" value="UDP-Glycosyltransferase/glycogen phosphorylase"/>
    <property type="match status" value="1"/>
</dbReference>
<evidence type="ECO:0000259" key="5">
    <source>
        <dbReference type="Pfam" id="PF21036"/>
    </source>
</evidence>
<dbReference type="AlphaFoldDB" id="A0A438LYY7"/>
<reference evidence="6 7" key="1">
    <citation type="submission" date="2019-01" db="EMBL/GenBank/DDBJ databases">
        <title>Sequencing the genomes of 1000 actinobacteria strains.</title>
        <authorList>
            <person name="Klenk H.-P."/>
        </authorList>
    </citation>
    <scope>NUCLEOTIDE SEQUENCE [LARGE SCALE GENOMIC DNA]</scope>
    <source>
        <strain evidence="6 7">DSM 43925</strain>
    </source>
</reference>
<keyword evidence="2" id="KW-0328">Glycosyltransferase</keyword>
<accession>A0A438LYY7</accession>
<dbReference type="GO" id="GO:0016758">
    <property type="term" value="F:hexosyltransferase activity"/>
    <property type="evidence" value="ECO:0007669"/>
    <property type="project" value="UniProtKB-ARBA"/>
</dbReference>
<dbReference type="OrthoDB" id="5488434at2"/>
<keyword evidence="7" id="KW-1185">Reference proteome</keyword>
<feature type="domain" description="Erythromycin biosynthesis protein CIII-like N-terminal" evidence="5">
    <location>
        <begin position="22"/>
        <end position="245"/>
    </location>
</feature>
<dbReference type="InterPro" id="IPR010610">
    <property type="entry name" value="EryCIII-like_C"/>
</dbReference>
<dbReference type="PANTHER" id="PTHR48050:SF13">
    <property type="entry name" value="STEROL 3-BETA-GLUCOSYLTRANSFERASE UGT80A2"/>
    <property type="match status" value="1"/>
</dbReference>
<protein>
    <submittedName>
        <fullName evidence="6">UDP:flavonoid glycosyltransferase YjiC (YdhE family)</fullName>
    </submittedName>
</protein>
<organism evidence="6 7">
    <name type="scientific">Nonomuraea polychroma</name>
    <dbReference type="NCBI Taxonomy" id="46176"/>
    <lineage>
        <taxon>Bacteria</taxon>
        <taxon>Bacillati</taxon>
        <taxon>Actinomycetota</taxon>
        <taxon>Actinomycetes</taxon>
        <taxon>Streptosporangiales</taxon>
        <taxon>Streptosporangiaceae</taxon>
        <taxon>Nonomuraea</taxon>
    </lineage>
</organism>
<name>A0A438LYY7_9ACTN</name>
<dbReference type="GO" id="GO:0017000">
    <property type="term" value="P:antibiotic biosynthetic process"/>
    <property type="evidence" value="ECO:0007669"/>
    <property type="project" value="UniProtKB-ARBA"/>
</dbReference>
<dbReference type="Gene3D" id="3.40.50.2000">
    <property type="entry name" value="Glycogen Phosphorylase B"/>
    <property type="match status" value="2"/>
</dbReference>
<evidence type="ECO:0000256" key="2">
    <source>
        <dbReference type="ARBA" id="ARBA00022676"/>
    </source>
</evidence>
<evidence type="ECO:0000259" key="4">
    <source>
        <dbReference type="Pfam" id="PF06722"/>
    </source>
</evidence>
<dbReference type="InterPro" id="IPR050426">
    <property type="entry name" value="Glycosyltransferase_28"/>
</dbReference>
<dbReference type="InterPro" id="IPR048284">
    <property type="entry name" value="EryCIII-like_N"/>
</dbReference>
<dbReference type="PANTHER" id="PTHR48050">
    <property type="entry name" value="STEROL 3-BETA-GLUCOSYLTRANSFERASE"/>
    <property type="match status" value="1"/>
</dbReference>
<evidence type="ECO:0000313" key="6">
    <source>
        <dbReference type="EMBL" id="RVX38755.1"/>
    </source>
</evidence>
<comment type="similarity">
    <text evidence="1">Belongs to the glycosyltransferase 28 family.</text>
</comment>
<keyword evidence="3 6" id="KW-0808">Transferase</keyword>
<feature type="domain" description="Erythromycin biosynthesis protein CIII-like C-terminal" evidence="4">
    <location>
        <begin position="262"/>
        <end position="404"/>
    </location>
</feature>
<dbReference type="Pfam" id="PF21036">
    <property type="entry name" value="EryCIII-like_N"/>
    <property type="match status" value="1"/>
</dbReference>
<proteinExistence type="inferred from homology"/>
<evidence type="ECO:0000256" key="3">
    <source>
        <dbReference type="ARBA" id="ARBA00022679"/>
    </source>
</evidence>
<dbReference type="Pfam" id="PF06722">
    <property type="entry name" value="EryCIII-like_C"/>
    <property type="match status" value="1"/>
</dbReference>
<evidence type="ECO:0000313" key="7">
    <source>
        <dbReference type="Proteomes" id="UP000284824"/>
    </source>
</evidence>